<organism evidence="1 2">
    <name type="scientific">Peltaster fructicola</name>
    <dbReference type="NCBI Taxonomy" id="286661"/>
    <lineage>
        <taxon>Eukaryota</taxon>
        <taxon>Fungi</taxon>
        <taxon>Dikarya</taxon>
        <taxon>Ascomycota</taxon>
        <taxon>Pezizomycotina</taxon>
        <taxon>Dothideomycetes</taxon>
        <taxon>Dothideomycetes incertae sedis</taxon>
        <taxon>Peltaster</taxon>
    </lineage>
</organism>
<dbReference type="EMBL" id="CP051141">
    <property type="protein sequence ID" value="QIW99519.1"/>
    <property type="molecule type" value="Genomic_DNA"/>
</dbReference>
<proteinExistence type="predicted"/>
<gene>
    <name evidence="1" type="ORF">AMS68_005037</name>
</gene>
<keyword evidence="2" id="KW-1185">Reference proteome</keyword>
<name>A0A6H0XYM6_9PEZI</name>
<evidence type="ECO:0000313" key="2">
    <source>
        <dbReference type="Proteomes" id="UP000503462"/>
    </source>
</evidence>
<accession>A0A6H0XYM6</accession>
<sequence>MTIQSNSSAGLPHPEELTNSEYSLMDWADPYAPIERDNTTLRFPKRQAALAAARAARVAKAEPAKVETPVVVEPTIPEPTVIFTSQYSSLAEAIEQTGTLTNFDALHEATQSTSFEEEHIESREAPCPVHAPWHTYEPHTAESVIHCIEESVLKLSDCENPALAMNRVPTATFMGLTDSAARQLLQQRECPYDNMTIDHVREFLIYAFGEGFTVEALIKIWVEINFIDKWTLNFFRGVRKNPRWGHKSRGPCGMSRGYWFLFHIEGEKCLDRLSRFQLNQLGDYHLDLLEKLERWQLNEPIQTPQVAWYQRLFDIDSKGLPKADLSFPCSIVPLAINVRSTHKQWPRRQEEILPDWPKETSVDLAKYFKRICENAPKPLKANERLPNFEIDAGFEGFSVPPNAFELETIPAVFELDPANALHELEAIPAVFELDTANALLELEAKPIGPKAVPVTAVARKLVCPPEEVEPETPKRGGVMGFVDSWSAKARSFAVNTLLDFLGYD</sequence>
<protein>
    <submittedName>
        <fullName evidence="1">Uncharacterized protein</fullName>
    </submittedName>
</protein>
<dbReference type="AlphaFoldDB" id="A0A6H0XYM6"/>
<evidence type="ECO:0000313" key="1">
    <source>
        <dbReference type="EMBL" id="QIW99519.1"/>
    </source>
</evidence>
<dbReference type="Proteomes" id="UP000503462">
    <property type="component" value="Chromosome 3"/>
</dbReference>
<reference evidence="1 2" key="1">
    <citation type="journal article" date="2016" name="Sci. Rep.">
        <title>Peltaster fructicola genome reveals evolution from an invasive phytopathogen to an ectophytic parasite.</title>
        <authorList>
            <person name="Xu C."/>
            <person name="Chen H."/>
            <person name="Gleason M.L."/>
            <person name="Xu J.R."/>
            <person name="Liu H."/>
            <person name="Zhang R."/>
            <person name="Sun G."/>
        </authorList>
    </citation>
    <scope>NUCLEOTIDE SEQUENCE [LARGE SCALE GENOMIC DNA]</scope>
    <source>
        <strain evidence="1 2">LNHT1506</strain>
    </source>
</reference>